<dbReference type="SUPFAM" id="SSF46689">
    <property type="entry name" value="Homeodomain-like"/>
    <property type="match status" value="1"/>
</dbReference>
<dbReference type="SUPFAM" id="SSF48498">
    <property type="entry name" value="Tetracyclin repressor-like, C-terminal domain"/>
    <property type="match status" value="1"/>
</dbReference>
<dbReference type="Gene3D" id="1.10.357.10">
    <property type="entry name" value="Tetracycline Repressor, domain 2"/>
    <property type="match status" value="1"/>
</dbReference>
<dbReference type="EMBL" id="OMOH01000004">
    <property type="protein sequence ID" value="SPF68227.1"/>
    <property type="molecule type" value="Genomic_DNA"/>
</dbReference>
<protein>
    <submittedName>
        <fullName evidence="4">Homeobox domain-like</fullName>
    </submittedName>
</protein>
<dbReference type="Proteomes" id="UP000265962">
    <property type="component" value="Unassembled WGS sequence"/>
</dbReference>
<name>A0A375I0C2_9ACTN</name>
<dbReference type="Pfam" id="PF00440">
    <property type="entry name" value="TetR_N"/>
    <property type="match status" value="1"/>
</dbReference>
<dbReference type="AlphaFoldDB" id="A0A375I0C2"/>
<keyword evidence="5" id="KW-1185">Reference proteome</keyword>
<dbReference type="PRINTS" id="PR00455">
    <property type="entry name" value="HTHTETR"/>
</dbReference>
<organism evidence="4 5">
    <name type="scientific">Propionibacterium ruminifibrarum</name>
    <dbReference type="NCBI Taxonomy" id="1962131"/>
    <lineage>
        <taxon>Bacteria</taxon>
        <taxon>Bacillati</taxon>
        <taxon>Actinomycetota</taxon>
        <taxon>Actinomycetes</taxon>
        <taxon>Propionibacteriales</taxon>
        <taxon>Propionibacteriaceae</taxon>
        <taxon>Propionibacterium</taxon>
    </lineage>
</organism>
<accession>A0A375I0C2</accession>
<dbReference type="PROSITE" id="PS50977">
    <property type="entry name" value="HTH_TETR_2"/>
    <property type="match status" value="1"/>
</dbReference>
<evidence type="ECO:0000313" key="4">
    <source>
        <dbReference type="EMBL" id="SPF68227.1"/>
    </source>
</evidence>
<dbReference type="InterPro" id="IPR009057">
    <property type="entry name" value="Homeodomain-like_sf"/>
</dbReference>
<feature type="DNA-binding region" description="H-T-H motif" evidence="2">
    <location>
        <begin position="44"/>
        <end position="63"/>
    </location>
</feature>
<dbReference type="OrthoDB" id="3173376at2"/>
<dbReference type="GO" id="GO:0003677">
    <property type="term" value="F:DNA binding"/>
    <property type="evidence" value="ECO:0007669"/>
    <property type="project" value="UniProtKB-UniRule"/>
</dbReference>
<proteinExistence type="predicted"/>
<reference evidence="5" key="1">
    <citation type="submission" date="2018-02" db="EMBL/GenBank/DDBJ databases">
        <authorList>
            <person name="Hornung B."/>
        </authorList>
    </citation>
    <scope>NUCLEOTIDE SEQUENCE [LARGE SCALE GENOMIC DNA]</scope>
</reference>
<sequence>MSGGRARAGGARGGRDTYHAGLTTEAVVDAAVELSRETGLTVWSLRDLAQKLGVAPSVIYHHVGGREALNHLVAGRVMALVGLPTQVMPWRQWFREALFPIRPVLRTYPGTARWVLLHGPVLADLAPVIDSGIASLRRDGFGQEAAIAYAALVNTAMMMIAGADDRILYEGDAPRDQASLIRGIEGVSAHSEGISQVTRDLLVQFTGTPEEIAAAQDHYYRFVLERLMDGLELRLRSGETG</sequence>
<keyword evidence="4" id="KW-0371">Homeobox</keyword>
<dbReference type="InterPro" id="IPR036271">
    <property type="entry name" value="Tet_transcr_reg_TetR-rel_C_sf"/>
</dbReference>
<feature type="domain" description="HTH tetR-type" evidence="3">
    <location>
        <begin position="21"/>
        <end position="81"/>
    </location>
</feature>
<evidence type="ECO:0000256" key="2">
    <source>
        <dbReference type="PROSITE-ProRule" id="PRU00335"/>
    </source>
</evidence>
<evidence type="ECO:0000256" key="1">
    <source>
        <dbReference type="ARBA" id="ARBA00023125"/>
    </source>
</evidence>
<gene>
    <name evidence="4" type="ORF">PROPJV5_1170</name>
</gene>
<evidence type="ECO:0000313" key="5">
    <source>
        <dbReference type="Proteomes" id="UP000265962"/>
    </source>
</evidence>
<keyword evidence="1 2" id="KW-0238">DNA-binding</keyword>
<evidence type="ECO:0000259" key="3">
    <source>
        <dbReference type="PROSITE" id="PS50977"/>
    </source>
</evidence>
<dbReference type="InterPro" id="IPR001647">
    <property type="entry name" value="HTH_TetR"/>
</dbReference>